<evidence type="ECO:0000313" key="1">
    <source>
        <dbReference type="EMBL" id="KAJ9679249.1"/>
    </source>
</evidence>
<proteinExistence type="predicted"/>
<organism evidence="1 2">
    <name type="scientific">Vitis rotundifolia</name>
    <name type="common">Muscadine grape</name>
    <dbReference type="NCBI Taxonomy" id="103349"/>
    <lineage>
        <taxon>Eukaryota</taxon>
        <taxon>Viridiplantae</taxon>
        <taxon>Streptophyta</taxon>
        <taxon>Embryophyta</taxon>
        <taxon>Tracheophyta</taxon>
        <taxon>Spermatophyta</taxon>
        <taxon>Magnoliopsida</taxon>
        <taxon>eudicotyledons</taxon>
        <taxon>Gunneridae</taxon>
        <taxon>Pentapetalae</taxon>
        <taxon>rosids</taxon>
        <taxon>Vitales</taxon>
        <taxon>Vitaceae</taxon>
        <taxon>Viteae</taxon>
        <taxon>Vitis</taxon>
    </lineage>
</organism>
<comment type="caution">
    <text evidence="1">The sequence shown here is derived from an EMBL/GenBank/DDBJ whole genome shotgun (WGS) entry which is preliminary data.</text>
</comment>
<reference evidence="1 2" key="1">
    <citation type="journal article" date="2023" name="BMC Biotechnol.">
        <title>Vitis rotundifolia cv Carlos genome sequencing.</title>
        <authorList>
            <person name="Huff M."/>
            <person name="Hulse-Kemp A."/>
            <person name="Scheffler B."/>
            <person name="Youngblood R."/>
            <person name="Simpson S."/>
            <person name="Babiker E."/>
            <person name="Staton M."/>
        </authorList>
    </citation>
    <scope>NUCLEOTIDE SEQUENCE [LARGE SCALE GENOMIC DNA]</scope>
    <source>
        <tissue evidence="1">Leaf</tissue>
    </source>
</reference>
<sequence>MVTCSRIQIPTLICRTIRRRSNHNRYIVLIPIIQRRRSSSLTTLKRDIKPVITDLSSVAKLTT</sequence>
<name>A0AA38YZ01_VITRO</name>
<dbReference type="Proteomes" id="UP001168098">
    <property type="component" value="Unassembled WGS sequence"/>
</dbReference>
<gene>
    <name evidence="1" type="ORF">PVL29_021240</name>
</gene>
<keyword evidence="2" id="KW-1185">Reference proteome</keyword>
<protein>
    <submittedName>
        <fullName evidence="1">Uncharacterized protein</fullName>
    </submittedName>
</protein>
<evidence type="ECO:0000313" key="2">
    <source>
        <dbReference type="Proteomes" id="UP001168098"/>
    </source>
</evidence>
<accession>A0AA38YZ01</accession>
<dbReference type="EMBL" id="JARBHA010000016">
    <property type="protein sequence ID" value="KAJ9679249.1"/>
    <property type="molecule type" value="Genomic_DNA"/>
</dbReference>
<dbReference type="AlphaFoldDB" id="A0AA38YZ01"/>